<evidence type="ECO:0000313" key="3">
    <source>
        <dbReference type="Proteomes" id="UP000054485"/>
    </source>
</evidence>
<sequence length="119" mass="13364">MSRAVIFTHALVRMLIWSMAIIQTNLLPASPQHMPCEFSPCFDQGDISLSNHRAFTSTGLKILFCPDALGTDWILMKIFSNRYQDSTSISASPDPLSKTTRCFSWNPPRIFCSGSTLKF</sequence>
<dbReference type="Proteomes" id="UP000054485">
    <property type="component" value="Unassembled WGS sequence"/>
</dbReference>
<dbReference type="HOGENOM" id="CLU_2063030_0_0_1"/>
<gene>
    <name evidence="2" type="ORF">CY34DRAFT_727424</name>
</gene>
<evidence type="ECO:0000256" key="1">
    <source>
        <dbReference type="SAM" id="SignalP"/>
    </source>
</evidence>
<dbReference type="EMBL" id="KN835220">
    <property type="protein sequence ID" value="KIK43122.1"/>
    <property type="molecule type" value="Genomic_DNA"/>
</dbReference>
<keyword evidence="1" id="KW-0732">Signal</keyword>
<dbReference type="AlphaFoldDB" id="A0A0D0B9U7"/>
<dbReference type="InParanoid" id="A0A0D0B9U7"/>
<feature type="signal peptide" evidence="1">
    <location>
        <begin position="1"/>
        <end position="26"/>
    </location>
</feature>
<reference evidence="2 3" key="1">
    <citation type="submission" date="2014-04" db="EMBL/GenBank/DDBJ databases">
        <authorList>
            <consortium name="DOE Joint Genome Institute"/>
            <person name="Kuo A."/>
            <person name="Ruytinx J."/>
            <person name="Rineau F."/>
            <person name="Colpaert J."/>
            <person name="Kohler A."/>
            <person name="Nagy L.G."/>
            <person name="Floudas D."/>
            <person name="Copeland A."/>
            <person name="Barry K.W."/>
            <person name="Cichocki N."/>
            <person name="Veneault-Fourrey C."/>
            <person name="LaButti K."/>
            <person name="Lindquist E.A."/>
            <person name="Lipzen A."/>
            <person name="Lundell T."/>
            <person name="Morin E."/>
            <person name="Murat C."/>
            <person name="Sun H."/>
            <person name="Tunlid A."/>
            <person name="Henrissat B."/>
            <person name="Grigoriev I.V."/>
            <person name="Hibbett D.S."/>
            <person name="Martin F."/>
            <person name="Nordberg H.P."/>
            <person name="Cantor M.N."/>
            <person name="Hua S.X."/>
        </authorList>
    </citation>
    <scope>NUCLEOTIDE SEQUENCE [LARGE SCALE GENOMIC DNA]</scope>
    <source>
        <strain evidence="2 3">UH-Slu-Lm8-n1</strain>
    </source>
</reference>
<keyword evidence="3" id="KW-1185">Reference proteome</keyword>
<evidence type="ECO:0008006" key="4">
    <source>
        <dbReference type="Google" id="ProtNLM"/>
    </source>
</evidence>
<evidence type="ECO:0000313" key="2">
    <source>
        <dbReference type="EMBL" id="KIK43122.1"/>
    </source>
</evidence>
<name>A0A0D0B9U7_9AGAM</name>
<proteinExistence type="predicted"/>
<accession>A0A0D0B9U7</accession>
<protein>
    <recommendedName>
        <fullName evidence="4">Secreted protein</fullName>
    </recommendedName>
</protein>
<feature type="chain" id="PRO_5002207200" description="Secreted protein" evidence="1">
    <location>
        <begin position="27"/>
        <end position="119"/>
    </location>
</feature>
<reference evidence="3" key="2">
    <citation type="submission" date="2015-01" db="EMBL/GenBank/DDBJ databases">
        <title>Evolutionary Origins and Diversification of the Mycorrhizal Mutualists.</title>
        <authorList>
            <consortium name="DOE Joint Genome Institute"/>
            <consortium name="Mycorrhizal Genomics Consortium"/>
            <person name="Kohler A."/>
            <person name="Kuo A."/>
            <person name="Nagy L.G."/>
            <person name="Floudas D."/>
            <person name="Copeland A."/>
            <person name="Barry K.W."/>
            <person name="Cichocki N."/>
            <person name="Veneault-Fourrey C."/>
            <person name="LaButti K."/>
            <person name="Lindquist E.A."/>
            <person name="Lipzen A."/>
            <person name="Lundell T."/>
            <person name="Morin E."/>
            <person name="Murat C."/>
            <person name="Riley R."/>
            <person name="Ohm R."/>
            <person name="Sun H."/>
            <person name="Tunlid A."/>
            <person name="Henrissat B."/>
            <person name="Grigoriev I.V."/>
            <person name="Hibbett D.S."/>
            <person name="Martin F."/>
        </authorList>
    </citation>
    <scope>NUCLEOTIDE SEQUENCE [LARGE SCALE GENOMIC DNA]</scope>
    <source>
        <strain evidence="3">UH-Slu-Lm8-n1</strain>
    </source>
</reference>
<organism evidence="2 3">
    <name type="scientific">Suillus luteus UH-Slu-Lm8-n1</name>
    <dbReference type="NCBI Taxonomy" id="930992"/>
    <lineage>
        <taxon>Eukaryota</taxon>
        <taxon>Fungi</taxon>
        <taxon>Dikarya</taxon>
        <taxon>Basidiomycota</taxon>
        <taxon>Agaricomycotina</taxon>
        <taxon>Agaricomycetes</taxon>
        <taxon>Agaricomycetidae</taxon>
        <taxon>Boletales</taxon>
        <taxon>Suillineae</taxon>
        <taxon>Suillaceae</taxon>
        <taxon>Suillus</taxon>
    </lineage>
</organism>